<dbReference type="EMBL" id="FSFA01000006">
    <property type="protein sequence ID" value="SHX92029.1"/>
    <property type="molecule type" value="Genomic_DNA"/>
</dbReference>
<sequence>MTRRFFLCAPWGVVLAAVALCVASVRVTDWVNAVLFGVCSVVAIYLAWYENRQFQLENTQGVRGGGCPTRKCQNCVCRGAER</sequence>
<dbReference type="Proteomes" id="UP000185183">
    <property type="component" value="Unassembled WGS sequence"/>
</dbReference>
<keyword evidence="1" id="KW-1133">Transmembrane helix</keyword>
<dbReference type="AlphaFoldDB" id="A0A9Q7WL02"/>
<reference evidence="2 3" key="1">
    <citation type="submission" date="2016-11" db="EMBL/GenBank/DDBJ databases">
        <authorList>
            <consortium name="Pathogen Informatics"/>
        </authorList>
    </citation>
    <scope>NUCLEOTIDE SEQUENCE [LARGE SCALE GENOMIC DNA]</scope>
    <source>
        <strain evidence="2 3">968</strain>
    </source>
</reference>
<evidence type="ECO:0000313" key="3">
    <source>
        <dbReference type="Proteomes" id="UP000185183"/>
    </source>
</evidence>
<accession>A0A9Q7WL02</accession>
<gene>
    <name evidence="2" type="ORF">SAMEA2275694_04232</name>
</gene>
<feature type="transmembrane region" description="Helical" evidence="1">
    <location>
        <begin position="31"/>
        <end position="49"/>
    </location>
</feature>
<evidence type="ECO:0000256" key="1">
    <source>
        <dbReference type="SAM" id="Phobius"/>
    </source>
</evidence>
<comment type="caution">
    <text evidence="2">The sequence shown here is derived from an EMBL/GenBank/DDBJ whole genome shotgun (WGS) entry which is preliminary data.</text>
</comment>
<organism evidence="2 3">
    <name type="scientific">Mycobacteroides abscessus subsp. bolletii</name>
    <dbReference type="NCBI Taxonomy" id="319705"/>
    <lineage>
        <taxon>Bacteria</taxon>
        <taxon>Bacillati</taxon>
        <taxon>Actinomycetota</taxon>
        <taxon>Actinomycetes</taxon>
        <taxon>Mycobacteriales</taxon>
        <taxon>Mycobacteriaceae</taxon>
        <taxon>Mycobacteroides</taxon>
        <taxon>Mycobacteroides abscessus</taxon>
    </lineage>
</organism>
<keyword evidence="1" id="KW-0812">Transmembrane</keyword>
<protein>
    <submittedName>
        <fullName evidence="2">Uncharacterized protein</fullName>
    </submittedName>
</protein>
<evidence type="ECO:0000313" key="2">
    <source>
        <dbReference type="EMBL" id="SHX92029.1"/>
    </source>
</evidence>
<keyword evidence="1" id="KW-0472">Membrane</keyword>
<proteinExistence type="predicted"/>
<name>A0A9Q7WL02_9MYCO</name>